<keyword evidence="1" id="KW-1133">Transmembrane helix</keyword>
<accession>M2RPT4</accession>
<evidence type="ECO:0000256" key="1">
    <source>
        <dbReference type="SAM" id="Phobius"/>
    </source>
</evidence>
<dbReference type="STRING" id="914234.M2RPT4"/>
<keyword evidence="1" id="KW-0812">Transmembrane</keyword>
<sequence>MSLPLDKAAVVSTTLEAILYGFSVMMFGLTMKVLVGNERGRQVNKLLLTVSCLLFVFSTMHTAVNAKRVENGLVTFRDTFPGGPTAFFSQPGEFSFLLKNAVYMAQTLTGDGFLIYRCYMVWRNVWVIVFPLLVWLGFLASGIMALYAASRVPLIGQGHSVFEKNVGQWITAFYSLTLAANLVATGLLAYKIWRVDRRVAHVRQGSMMPIVHIIVDVGALYSAMLISALACFVNDSNGQYIILDIATPIISITFYMVILRVGMAAGRVKSSQGTIHLESLRSAARESTRRSYITDPMRVHVTQQTEHHHDGGSEVGDSVIFEGQEKA</sequence>
<gene>
    <name evidence="2" type="ORF">CERSUDRAFT_91157</name>
</gene>
<name>M2RPT4_CERS8</name>
<feature type="transmembrane region" description="Helical" evidence="1">
    <location>
        <begin position="169"/>
        <end position="190"/>
    </location>
</feature>
<feature type="transmembrane region" description="Helical" evidence="1">
    <location>
        <begin position="126"/>
        <end position="149"/>
    </location>
</feature>
<dbReference type="OrthoDB" id="3354175at2759"/>
<proteinExistence type="predicted"/>
<reference evidence="2 3" key="1">
    <citation type="journal article" date="2012" name="Proc. Natl. Acad. Sci. U.S.A.">
        <title>Comparative genomics of Ceriporiopsis subvermispora and Phanerochaete chrysosporium provide insight into selective ligninolysis.</title>
        <authorList>
            <person name="Fernandez-Fueyo E."/>
            <person name="Ruiz-Duenas F.J."/>
            <person name="Ferreira P."/>
            <person name="Floudas D."/>
            <person name="Hibbett D.S."/>
            <person name="Canessa P."/>
            <person name="Larrondo L.F."/>
            <person name="James T.Y."/>
            <person name="Seelenfreund D."/>
            <person name="Lobos S."/>
            <person name="Polanco R."/>
            <person name="Tello M."/>
            <person name="Honda Y."/>
            <person name="Watanabe T."/>
            <person name="Watanabe T."/>
            <person name="Ryu J.S."/>
            <person name="Kubicek C.P."/>
            <person name="Schmoll M."/>
            <person name="Gaskell J."/>
            <person name="Hammel K.E."/>
            <person name="St John F.J."/>
            <person name="Vanden Wymelenberg A."/>
            <person name="Sabat G."/>
            <person name="Splinter BonDurant S."/>
            <person name="Syed K."/>
            <person name="Yadav J.S."/>
            <person name="Doddapaneni H."/>
            <person name="Subramanian V."/>
            <person name="Lavin J.L."/>
            <person name="Oguiza J.A."/>
            <person name="Perez G."/>
            <person name="Pisabarro A.G."/>
            <person name="Ramirez L."/>
            <person name="Santoyo F."/>
            <person name="Master E."/>
            <person name="Coutinho P.M."/>
            <person name="Henrissat B."/>
            <person name="Lombard V."/>
            <person name="Magnuson J.K."/>
            <person name="Kuees U."/>
            <person name="Hori C."/>
            <person name="Igarashi K."/>
            <person name="Samejima M."/>
            <person name="Held B.W."/>
            <person name="Barry K.W."/>
            <person name="LaButti K.M."/>
            <person name="Lapidus A."/>
            <person name="Lindquist E.A."/>
            <person name="Lucas S.M."/>
            <person name="Riley R."/>
            <person name="Salamov A.A."/>
            <person name="Hoffmeister D."/>
            <person name="Schwenk D."/>
            <person name="Hadar Y."/>
            <person name="Yarden O."/>
            <person name="de Vries R.P."/>
            <person name="Wiebenga A."/>
            <person name="Stenlid J."/>
            <person name="Eastwood D."/>
            <person name="Grigoriev I.V."/>
            <person name="Berka R.M."/>
            <person name="Blanchette R.A."/>
            <person name="Kersten P."/>
            <person name="Martinez A.T."/>
            <person name="Vicuna R."/>
            <person name="Cullen D."/>
        </authorList>
    </citation>
    <scope>NUCLEOTIDE SEQUENCE [LARGE SCALE GENOMIC DNA]</scope>
    <source>
        <strain evidence="2 3">B</strain>
    </source>
</reference>
<keyword evidence="1" id="KW-0472">Membrane</keyword>
<evidence type="ECO:0000313" key="3">
    <source>
        <dbReference type="Proteomes" id="UP000016930"/>
    </source>
</evidence>
<feature type="transmembrane region" description="Helical" evidence="1">
    <location>
        <begin position="17"/>
        <end position="34"/>
    </location>
</feature>
<dbReference type="EMBL" id="KB445792">
    <property type="protein sequence ID" value="EMD40437.1"/>
    <property type="molecule type" value="Genomic_DNA"/>
</dbReference>
<organism evidence="2 3">
    <name type="scientific">Ceriporiopsis subvermispora (strain B)</name>
    <name type="common">White-rot fungus</name>
    <name type="synonym">Gelatoporia subvermispora</name>
    <dbReference type="NCBI Taxonomy" id="914234"/>
    <lineage>
        <taxon>Eukaryota</taxon>
        <taxon>Fungi</taxon>
        <taxon>Dikarya</taxon>
        <taxon>Basidiomycota</taxon>
        <taxon>Agaricomycotina</taxon>
        <taxon>Agaricomycetes</taxon>
        <taxon>Polyporales</taxon>
        <taxon>Gelatoporiaceae</taxon>
        <taxon>Gelatoporia</taxon>
    </lineage>
</organism>
<protein>
    <submittedName>
        <fullName evidence="2">Uncharacterized protein</fullName>
    </submittedName>
</protein>
<feature type="transmembrane region" description="Helical" evidence="1">
    <location>
        <begin position="239"/>
        <end position="259"/>
    </location>
</feature>
<dbReference type="AlphaFoldDB" id="M2RPT4"/>
<dbReference type="HOGENOM" id="CLU_044614_3_3_1"/>
<keyword evidence="3" id="KW-1185">Reference proteome</keyword>
<dbReference type="Proteomes" id="UP000016930">
    <property type="component" value="Unassembled WGS sequence"/>
</dbReference>
<feature type="transmembrane region" description="Helical" evidence="1">
    <location>
        <begin position="210"/>
        <end position="233"/>
    </location>
</feature>
<evidence type="ECO:0000313" key="2">
    <source>
        <dbReference type="EMBL" id="EMD40437.1"/>
    </source>
</evidence>